<dbReference type="InterPro" id="IPR013087">
    <property type="entry name" value="Znf_C2H2_type"/>
</dbReference>
<dbReference type="PROSITE" id="PS00028">
    <property type="entry name" value="ZINC_FINGER_C2H2_1"/>
    <property type="match status" value="2"/>
</dbReference>
<feature type="compositionally biased region" description="Polar residues" evidence="10">
    <location>
        <begin position="342"/>
        <end position="351"/>
    </location>
</feature>
<feature type="compositionally biased region" description="Low complexity" evidence="10">
    <location>
        <begin position="278"/>
        <end position="293"/>
    </location>
</feature>
<dbReference type="EMBL" id="HF935680">
    <property type="protein sequence ID" value="CCX12174.1"/>
    <property type="molecule type" value="Genomic_DNA"/>
</dbReference>
<keyword evidence="7" id="KW-0804">Transcription</keyword>
<dbReference type="GO" id="GO:0000977">
    <property type="term" value="F:RNA polymerase II transcription regulatory region sequence-specific DNA binding"/>
    <property type="evidence" value="ECO:0007669"/>
    <property type="project" value="TreeGrafter"/>
</dbReference>
<dbReference type="PANTHER" id="PTHR14196:SF12">
    <property type="entry name" value="ZINC FINGER PROTEIN 208-LIKE"/>
    <property type="match status" value="1"/>
</dbReference>
<dbReference type="FunFam" id="3.30.160.60:FF:000141">
    <property type="entry name" value="C2H2 zinc finger protein"/>
    <property type="match status" value="1"/>
</dbReference>
<dbReference type="GO" id="GO:0005634">
    <property type="term" value="C:nucleus"/>
    <property type="evidence" value="ECO:0007669"/>
    <property type="project" value="UniProtKB-SubCell"/>
</dbReference>
<dbReference type="Gene3D" id="3.30.160.60">
    <property type="entry name" value="Classic Zinc Finger"/>
    <property type="match status" value="2"/>
</dbReference>
<feature type="compositionally biased region" description="Acidic residues" evidence="10">
    <location>
        <begin position="262"/>
        <end position="277"/>
    </location>
</feature>
<dbReference type="PANTHER" id="PTHR14196">
    <property type="entry name" value="ODD-SKIPPED - RELATED"/>
    <property type="match status" value="1"/>
</dbReference>
<evidence type="ECO:0000313" key="13">
    <source>
        <dbReference type="Proteomes" id="UP000018144"/>
    </source>
</evidence>
<evidence type="ECO:0000256" key="8">
    <source>
        <dbReference type="ARBA" id="ARBA00023242"/>
    </source>
</evidence>
<evidence type="ECO:0000256" key="4">
    <source>
        <dbReference type="ARBA" id="ARBA00022771"/>
    </source>
</evidence>
<keyword evidence="8" id="KW-0539">Nucleus</keyword>
<feature type="compositionally biased region" description="Basic and acidic residues" evidence="10">
    <location>
        <begin position="356"/>
        <end position="372"/>
    </location>
</feature>
<evidence type="ECO:0000256" key="2">
    <source>
        <dbReference type="ARBA" id="ARBA00022723"/>
    </source>
</evidence>
<reference evidence="12 13" key="1">
    <citation type="journal article" date="2013" name="PLoS Genet.">
        <title>The genome and development-dependent transcriptomes of Pyronema confluens: a window into fungal evolution.</title>
        <authorList>
            <person name="Traeger S."/>
            <person name="Altegoer F."/>
            <person name="Freitag M."/>
            <person name="Gabaldon T."/>
            <person name="Kempken F."/>
            <person name="Kumar A."/>
            <person name="Marcet-Houben M."/>
            <person name="Poggeler S."/>
            <person name="Stajich J.E."/>
            <person name="Nowrousian M."/>
        </authorList>
    </citation>
    <scope>NUCLEOTIDE SEQUENCE [LARGE SCALE GENOMIC DNA]</scope>
    <source>
        <strain evidence="13">CBS 100304</strain>
        <tissue evidence="12">Vegetative mycelium</tissue>
    </source>
</reference>
<protein>
    <submittedName>
        <fullName evidence="12">Similar to Zinc finger protein YER130C acc. no. P39959</fullName>
    </submittedName>
</protein>
<dbReference type="InterPro" id="IPR050717">
    <property type="entry name" value="C2H2-ZF_Transcription_Reg"/>
</dbReference>
<evidence type="ECO:0000259" key="11">
    <source>
        <dbReference type="PROSITE" id="PS50157"/>
    </source>
</evidence>
<evidence type="ECO:0000256" key="3">
    <source>
        <dbReference type="ARBA" id="ARBA00022737"/>
    </source>
</evidence>
<dbReference type="Pfam" id="PF00096">
    <property type="entry name" value="zf-C2H2"/>
    <property type="match status" value="2"/>
</dbReference>
<dbReference type="FunFam" id="3.30.160.60:FF:001177">
    <property type="entry name" value="Zinc finger protein 33A"/>
    <property type="match status" value="1"/>
</dbReference>
<feature type="region of interest" description="Disordered" evidence="10">
    <location>
        <begin position="1"/>
        <end position="49"/>
    </location>
</feature>
<keyword evidence="2" id="KW-0479">Metal-binding</keyword>
<evidence type="ECO:0000256" key="6">
    <source>
        <dbReference type="ARBA" id="ARBA00023015"/>
    </source>
</evidence>
<dbReference type="SMART" id="SM00355">
    <property type="entry name" value="ZnF_C2H2"/>
    <property type="match status" value="2"/>
</dbReference>
<keyword evidence="4 9" id="KW-0863">Zinc-finger</keyword>
<evidence type="ECO:0000256" key="9">
    <source>
        <dbReference type="PROSITE-ProRule" id="PRU00042"/>
    </source>
</evidence>
<sequence length="518" mass="56969">MESTSFLYYNPGTTSQQSSRQHGQFVTQPPNGLSPQTKPASLSDRSPPSCTLSMPFPSALVYSSRPSSSHIHAPTPMLALTQEALQKSSGLLTPSSPPLLGLDGPNGGDVYFFPPTPTLESSDIPSAMSSHLATPISQPAWLLDDACNGTLTPSELELPSTPQLWKERTPITPDCSFGHNLGYFSQPLLSCPSLSPSSSSAADIDPLDFCDPRQLSYSSDDLDTYPIKLEDPDFGSFCDDVPMGTINPAALFGGMKRQRDEDDDMLEFSSDDEEESVLGESVSSSSTTSSPGLLMPPSPPASDRNSVEPRSWKKVKTEDDSEIEDIIESTRSRSDDGFLQFLTPTPTEGSFSSSPDFEHEHDHDHEHSHDDAPTPAPVVRRGRKQSLTEDPSKTFVCHLCTRRFRRQEHLKRHFRSLHTKDKPFSCGECGKKFSRSDNLSQHARTHGSAIQVAFDGDMMGEDFSQQLQQASFSQGLQTQTTAQQLGIVLIDATIKEKLTAANESKKQQRRQKKQKRDE</sequence>
<keyword evidence="6" id="KW-0805">Transcription regulation</keyword>
<feature type="domain" description="C2H2-type" evidence="11">
    <location>
        <begin position="424"/>
        <end position="446"/>
    </location>
</feature>
<feature type="compositionally biased region" description="Basic and acidic residues" evidence="10">
    <location>
        <begin position="305"/>
        <end position="318"/>
    </location>
</feature>
<evidence type="ECO:0000256" key="7">
    <source>
        <dbReference type="ARBA" id="ARBA00023163"/>
    </source>
</evidence>
<dbReference type="GO" id="GO:0008270">
    <property type="term" value="F:zinc ion binding"/>
    <property type="evidence" value="ECO:0007669"/>
    <property type="project" value="UniProtKB-KW"/>
</dbReference>
<keyword evidence="3" id="KW-0677">Repeat</keyword>
<keyword evidence="13" id="KW-1185">Reference proteome</keyword>
<dbReference type="Proteomes" id="UP000018144">
    <property type="component" value="Unassembled WGS sequence"/>
</dbReference>
<evidence type="ECO:0000256" key="5">
    <source>
        <dbReference type="ARBA" id="ARBA00022833"/>
    </source>
</evidence>
<accession>U4LIK6</accession>
<dbReference type="STRING" id="1076935.U4LIK6"/>
<organism evidence="12 13">
    <name type="scientific">Pyronema omphalodes (strain CBS 100304)</name>
    <name type="common">Pyronema confluens</name>
    <dbReference type="NCBI Taxonomy" id="1076935"/>
    <lineage>
        <taxon>Eukaryota</taxon>
        <taxon>Fungi</taxon>
        <taxon>Dikarya</taxon>
        <taxon>Ascomycota</taxon>
        <taxon>Pezizomycotina</taxon>
        <taxon>Pezizomycetes</taxon>
        <taxon>Pezizales</taxon>
        <taxon>Pyronemataceae</taxon>
        <taxon>Pyronema</taxon>
    </lineage>
</organism>
<proteinExistence type="predicted"/>
<dbReference type="InterPro" id="IPR036236">
    <property type="entry name" value="Znf_C2H2_sf"/>
</dbReference>
<dbReference type="GO" id="GO:0000981">
    <property type="term" value="F:DNA-binding transcription factor activity, RNA polymerase II-specific"/>
    <property type="evidence" value="ECO:0007669"/>
    <property type="project" value="TreeGrafter"/>
</dbReference>
<dbReference type="SUPFAM" id="SSF57667">
    <property type="entry name" value="beta-beta-alpha zinc fingers"/>
    <property type="match status" value="1"/>
</dbReference>
<evidence type="ECO:0000256" key="10">
    <source>
        <dbReference type="SAM" id="MobiDB-lite"/>
    </source>
</evidence>
<keyword evidence="5" id="KW-0862">Zinc</keyword>
<feature type="domain" description="C2H2-type" evidence="11">
    <location>
        <begin position="395"/>
        <end position="423"/>
    </location>
</feature>
<dbReference type="AlphaFoldDB" id="U4LIK6"/>
<name>U4LIK6_PYROM</name>
<dbReference type="eggNOG" id="KOG1721">
    <property type="taxonomic scope" value="Eukaryota"/>
</dbReference>
<dbReference type="PROSITE" id="PS50157">
    <property type="entry name" value="ZINC_FINGER_C2H2_2"/>
    <property type="match status" value="2"/>
</dbReference>
<feature type="region of interest" description="Disordered" evidence="10">
    <location>
        <begin position="262"/>
        <end position="387"/>
    </location>
</feature>
<gene>
    <name evidence="12" type="ORF">PCON_11768</name>
</gene>
<dbReference type="OrthoDB" id="654211at2759"/>
<evidence type="ECO:0000256" key="1">
    <source>
        <dbReference type="ARBA" id="ARBA00004123"/>
    </source>
</evidence>
<evidence type="ECO:0000313" key="12">
    <source>
        <dbReference type="EMBL" id="CCX12174.1"/>
    </source>
</evidence>
<comment type="subcellular location">
    <subcellularLocation>
        <location evidence="1">Nucleus</location>
    </subcellularLocation>
</comment>